<keyword evidence="2" id="KW-1185">Reference proteome</keyword>
<name>A0A0B0PLS6_GOSAR</name>
<accession>A0A0B0PLS6</accession>
<protein>
    <submittedName>
        <fullName evidence="1">Uncharacterized protein</fullName>
    </submittedName>
</protein>
<reference evidence="2" key="1">
    <citation type="submission" date="2014-09" db="EMBL/GenBank/DDBJ databases">
        <authorList>
            <person name="Mudge J."/>
            <person name="Ramaraj T."/>
            <person name="Lindquist I.E."/>
            <person name="Bharti A.K."/>
            <person name="Sundararajan A."/>
            <person name="Cameron C.T."/>
            <person name="Woodward J.E."/>
            <person name="May G.D."/>
            <person name="Brubaker C."/>
            <person name="Broadhvest J."/>
            <person name="Wilkins T.A."/>
        </authorList>
    </citation>
    <scope>NUCLEOTIDE SEQUENCE</scope>
    <source>
        <strain evidence="2">cv. AKA8401</strain>
    </source>
</reference>
<evidence type="ECO:0000313" key="2">
    <source>
        <dbReference type="Proteomes" id="UP000032142"/>
    </source>
</evidence>
<sequence>MYIPVPSCNSFILILIIGIPNEPLKIIIPDTREILHTRCHMSINGLAHTSC</sequence>
<organism evidence="1 2">
    <name type="scientific">Gossypium arboreum</name>
    <name type="common">Tree cotton</name>
    <name type="synonym">Gossypium nanking</name>
    <dbReference type="NCBI Taxonomy" id="29729"/>
    <lineage>
        <taxon>Eukaryota</taxon>
        <taxon>Viridiplantae</taxon>
        <taxon>Streptophyta</taxon>
        <taxon>Embryophyta</taxon>
        <taxon>Tracheophyta</taxon>
        <taxon>Spermatophyta</taxon>
        <taxon>Magnoliopsida</taxon>
        <taxon>eudicotyledons</taxon>
        <taxon>Gunneridae</taxon>
        <taxon>Pentapetalae</taxon>
        <taxon>rosids</taxon>
        <taxon>malvids</taxon>
        <taxon>Malvales</taxon>
        <taxon>Malvaceae</taxon>
        <taxon>Malvoideae</taxon>
        <taxon>Gossypium</taxon>
    </lineage>
</organism>
<gene>
    <name evidence="1" type="ORF">F383_32720</name>
</gene>
<dbReference type="EMBL" id="KN432287">
    <property type="protein sequence ID" value="KHG25389.1"/>
    <property type="molecule type" value="Genomic_DNA"/>
</dbReference>
<proteinExistence type="predicted"/>
<evidence type="ECO:0000313" key="1">
    <source>
        <dbReference type="EMBL" id="KHG25389.1"/>
    </source>
</evidence>
<dbReference type="Proteomes" id="UP000032142">
    <property type="component" value="Unassembled WGS sequence"/>
</dbReference>
<dbReference type="AlphaFoldDB" id="A0A0B0PLS6"/>